<keyword evidence="4" id="KW-0325">Glycoprotein</keyword>
<dbReference type="Gene3D" id="1.10.110.10">
    <property type="entry name" value="Plant lipid-transfer and hydrophobic proteins"/>
    <property type="match status" value="1"/>
</dbReference>
<dbReference type="AlphaFoldDB" id="A0AAP0I2C0"/>
<sequence>MAFPSPSPTSCAILMSQILLLLVSLSNAFLADHPDASGMVDCGPRLLRLAPCLPFVQGALPIPPQPCCDNLLDIFNELPSCLCTLLNSSTIITFPINRTLALQLPALCNLSMNSSSCPGTKDRFRFLVRHHFLVQPHFMVQKGIMRMHLLKLLLQLLQWLQRLIWG</sequence>
<keyword evidence="2 5" id="KW-0732">Signal</keyword>
<gene>
    <name evidence="7" type="ORF">Scep_022534</name>
</gene>
<evidence type="ECO:0000256" key="2">
    <source>
        <dbReference type="ARBA" id="ARBA00022729"/>
    </source>
</evidence>
<dbReference type="SUPFAM" id="SSF47699">
    <property type="entry name" value="Bifunctional inhibitor/lipid-transfer protein/seed storage 2S albumin"/>
    <property type="match status" value="1"/>
</dbReference>
<comment type="similarity">
    <text evidence="1">Belongs to the plant LTP family.</text>
</comment>
<evidence type="ECO:0000259" key="6">
    <source>
        <dbReference type="Pfam" id="PF14368"/>
    </source>
</evidence>
<comment type="caution">
    <text evidence="7">The sequence shown here is derived from an EMBL/GenBank/DDBJ whole genome shotgun (WGS) entry which is preliminary data.</text>
</comment>
<proteinExistence type="inferred from homology"/>
<dbReference type="InterPro" id="IPR043325">
    <property type="entry name" value="LTSS"/>
</dbReference>
<feature type="domain" description="Bifunctional inhibitor/plant lipid transfer protein/seed storage helical" evidence="6">
    <location>
        <begin position="35"/>
        <end position="117"/>
    </location>
</feature>
<evidence type="ECO:0000256" key="1">
    <source>
        <dbReference type="ARBA" id="ARBA00009748"/>
    </source>
</evidence>
<dbReference type="EMBL" id="JBBNAG010000009">
    <property type="protein sequence ID" value="KAK9105690.1"/>
    <property type="molecule type" value="Genomic_DNA"/>
</dbReference>
<evidence type="ECO:0000256" key="5">
    <source>
        <dbReference type="SAM" id="SignalP"/>
    </source>
</evidence>
<evidence type="ECO:0000256" key="4">
    <source>
        <dbReference type="ARBA" id="ARBA00023180"/>
    </source>
</evidence>
<keyword evidence="3" id="KW-1015">Disulfide bond</keyword>
<feature type="chain" id="PRO_5042902565" description="Bifunctional inhibitor/plant lipid transfer protein/seed storage helical domain-containing protein" evidence="5">
    <location>
        <begin position="29"/>
        <end position="166"/>
    </location>
</feature>
<name>A0AAP0I2C0_9MAGN</name>
<dbReference type="InterPro" id="IPR036312">
    <property type="entry name" value="Bifun_inhib/LTP/seed_sf"/>
</dbReference>
<evidence type="ECO:0000256" key="3">
    <source>
        <dbReference type="ARBA" id="ARBA00023157"/>
    </source>
</evidence>
<evidence type="ECO:0000313" key="7">
    <source>
        <dbReference type="EMBL" id="KAK9105690.1"/>
    </source>
</evidence>
<dbReference type="CDD" id="cd00010">
    <property type="entry name" value="AAI_LTSS"/>
    <property type="match status" value="1"/>
</dbReference>
<protein>
    <recommendedName>
        <fullName evidence="6">Bifunctional inhibitor/plant lipid transfer protein/seed storage helical domain-containing protein</fullName>
    </recommendedName>
</protein>
<organism evidence="7 8">
    <name type="scientific">Stephania cephalantha</name>
    <dbReference type="NCBI Taxonomy" id="152367"/>
    <lineage>
        <taxon>Eukaryota</taxon>
        <taxon>Viridiplantae</taxon>
        <taxon>Streptophyta</taxon>
        <taxon>Embryophyta</taxon>
        <taxon>Tracheophyta</taxon>
        <taxon>Spermatophyta</taxon>
        <taxon>Magnoliopsida</taxon>
        <taxon>Ranunculales</taxon>
        <taxon>Menispermaceae</taxon>
        <taxon>Menispermoideae</taxon>
        <taxon>Cissampelideae</taxon>
        <taxon>Stephania</taxon>
    </lineage>
</organism>
<dbReference type="Pfam" id="PF14368">
    <property type="entry name" value="LTP_2"/>
    <property type="match status" value="1"/>
</dbReference>
<accession>A0AAP0I2C0</accession>
<reference evidence="7 8" key="1">
    <citation type="submission" date="2024-01" db="EMBL/GenBank/DDBJ databases">
        <title>Genome assemblies of Stephania.</title>
        <authorList>
            <person name="Yang L."/>
        </authorList>
    </citation>
    <scope>NUCLEOTIDE SEQUENCE [LARGE SCALE GENOMIC DNA]</scope>
    <source>
        <strain evidence="7">JXDWG</strain>
        <tissue evidence="7">Leaf</tissue>
    </source>
</reference>
<feature type="signal peptide" evidence="5">
    <location>
        <begin position="1"/>
        <end position="28"/>
    </location>
</feature>
<evidence type="ECO:0000313" key="8">
    <source>
        <dbReference type="Proteomes" id="UP001419268"/>
    </source>
</evidence>
<dbReference type="InterPro" id="IPR016140">
    <property type="entry name" value="Bifunc_inhib/LTP/seed_store"/>
</dbReference>
<keyword evidence="8" id="KW-1185">Reference proteome</keyword>
<dbReference type="Proteomes" id="UP001419268">
    <property type="component" value="Unassembled WGS sequence"/>
</dbReference>
<dbReference type="PANTHER" id="PTHR33044">
    <property type="entry name" value="BIFUNCTIONAL INHIBITOR/LIPID-TRANSFER PROTEIN/SEED STORAGE 2S ALBUMIN SUPERFAMILY PROTEIN-RELATED"/>
    <property type="match status" value="1"/>
</dbReference>